<dbReference type="EMBL" id="CM008054">
    <property type="protein sequence ID" value="PAN44366.1"/>
    <property type="molecule type" value="Genomic_DNA"/>
</dbReference>
<evidence type="ECO:0000256" key="1">
    <source>
        <dbReference type="ARBA" id="ARBA00004123"/>
    </source>
</evidence>
<evidence type="ECO:0000259" key="7">
    <source>
        <dbReference type="PROSITE" id="PS51005"/>
    </source>
</evidence>
<dbReference type="PANTHER" id="PTHR31989">
    <property type="entry name" value="NAC DOMAIN-CONTAINING PROTEIN 82-RELATED"/>
    <property type="match status" value="1"/>
</dbReference>
<feature type="region of interest" description="Disordered" evidence="6">
    <location>
        <begin position="157"/>
        <end position="200"/>
    </location>
</feature>
<dbReference type="Pfam" id="PF02365">
    <property type="entry name" value="NAM"/>
    <property type="match status" value="1"/>
</dbReference>
<evidence type="ECO:0000256" key="2">
    <source>
        <dbReference type="ARBA" id="ARBA00023015"/>
    </source>
</evidence>
<dbReference type="Gramene" id="PAN44366">
    <property type="protein sequence ID" value="PAN44366"/>
    <property type="gene ID" value="PAHAL_9G037300"/>
</dbReference>
<organism evidence="8">
    <name type="scientific">Panicum hallii</name>
    <dbReference type="NCBI Taxonomy" id="206008"/>
    <lineage>
        <taxon>Eukaryota</taxon>
        <taxon>Viridiplantae</taxon>
        <taxon>Streptophyta</taxon>
        <taxon>Embryophyta</taxon>
        <taxon>Tracheophyta</taxon>
        <taxon>Spermatophyta</taxon>
        <taxon>Magnoliopsida</taxon>
        <taxon>Liliopsida</taxon>
        <taxon>Poales</taxon>
        <taxon>Poaceae</taxon>
        <taxon>PACMAD clade</taxon>
        <taxon>Panicoideae</taxon>
        <taxon>Panicodae</taxon>
        <taxon>Paniceae</taxon>
        <taxon>Panicinae</taxon>
        <taxon>Panicum</taxon>
        <taxon>Panicum sect. Panicum</taxon>
    </lineage>
</organism>
<dbReference type="Gene3D" id="2.170.150.80">
    <property type="entry name" value="NAC domain"/>
    <property type="match status" value="1"/>
</dbReference>
<dbReference type="GO" id="GO:0003677">
    <property type="term" value="F:DNA binding"/>
    <property type="evidence" value="ECO:0007669"/>
    <property type="project" value="UniProtKB-KW"/>
</dbReference>
<evidence type="ECO:0000256" key="5">
    <source>
        <dbReference type="ARBA" id="ARBA00023242"/>
    </source>
</evidence>
<feature type="compositionally biased region" description="Low complexity" evidence="6">
    <location>
        <begin position="163"/>
        <end position="172"/>
    </location>
</feature>
<comment type="subcellular location">
    <subcellularLocation>
        <location evidence="1">Nucleus</location>
    </subcellularLocation>
</comment>
<proteinExistence type="predicted"/>
<evidence type="ECO:0000256" key="4">
    <source>
        <dbReference type="ARBA" id="ARBA00023163"/>
    </source>
</evidence>
<dbReference type="InterPro" id="IPR003441">
    <property type="entry name" value="NAC-dom"/>
</dbReference>
<gene>
    <name evidence="8" type="ORF">PAHAL_9G037300</name>
</gene>
<dbReference type="Proteomes" id="UP000243499">
    <property type="component" value="Chromosome 9"/>
</dbReference>
<reference evidence="8" key="1">
    <citation type="submission" date="2018-04" db="EMBL/GenBank/DDBJ databases">
        <title>WGS assembly of Panicum hallii.</title>
        <authorList>
            <person name="Lovell J."/>
            <person name="Jenkins J."/>
            <person name="Lowry D."/>
            <person name="Mamidi S."/>
            <person name="Sreedasyam A."/>
            <person name="Weng X."/>
            <person name="Barry K."/>
            <person name="Bonette J."/>
            <person name="Campitelli B."/>
            <person name="Daum C."/>
            <person name="Gordon S."/>
            <person name="Gould B."/>
            <person name="Lipzen A."/>
            <person name="Macqueen A."/>
            <person name="Palacio-Mejia J."/>
            <person name="Plott C."/>
            <person name="Shakirov E."/>
            <person name="Shu S."/>
            <person name="Yoshinaga Y."/>
            <person name="Zane M."/>
            <person name="Rokhsar D."/>
            <person name="Grimwood J."/>
            <person name="Schmutz J."/>
            <person name="Juenger T."/>
        </authorList>
    </citation>
    <scope>NUCLEOTIDE SEQUENCE [LARGE SCALE GENOMIC DNA]</scope>
    <source>
        <strain evidence="8">FIL2</strain>
    </source>
</reference>
<keyword evidence="2" id="KW-0805">Transcription regulation</keyword>
<protein>
    <recommendedName>
        <fullName evidence="7">NAC domain-containing protein</fullName>
    </recommendedName>
</protein>
<name>A0A2S3IGW5_9POAL</name>
<dbReference type="AlphaFoldDB" id="A0A2S3IGW5"/>
<feature type="domain" description="NAC" evidence="7">
    <location>
        <begin position="1"/>
        <end position="151"/>
    </location>
</feature>
<evidence type="ECO:0000256" key="6">
    <source>
        <dbReference type="SAM" id="MobiDB-lite"/>
    </source>
</evidence>
<sequence>MAAGDDTSSVALLRGLRSGAVDSAFVHRIDVCSAAPADLVADLEPVPGTDLAEDGYSSIWYFYCPKRYKNTQGKPSGHRQRAIAGGDTCWHSETRPKPVKGLDGATLCNLSYGRKEGTGRSFNRMGWCMTEYDDDEGGGGDGHVLCKVYRSSSSLARGKLKPSSSSTNPASSEQTAQRSSASKRKATADHPQARPNKISHAQACASSSSYACVDQDFYQHVDHQVQEPLLTDDQTMMPVGIDYESLFLAEEEQEQVLQNTLMTAEEEQLQQNNLVTAEEQQFQQNTPFTMDGLLGGPGYDEYSSCSSSTQLTMDELFSRSSGCYGAPTAMAPPDAGFFEGLAF</sequence>
<keyword evidence="4" id="KW-0804">Transcription</keyword>
<keyword evidence="5" id="KW-0539">Nucleus</keyword>
<dbReference type="SUPFAM" id="SSF101941">
    <property type="entry name" value="NAC domain"/>
    <property type="match status" value="1"/>
</dbReference>
<evidence type="ECO:0000313" key="8">
    <source>
        <dbReference type="EMBL" id="PAN44366.1"/>
    </source>
</evidence>
<accession>A0A2S3IGW5</accession>
<keyword evidence="3" id="KW-0238">DNA-binding</keyword>
<dbReference type="GO" id="GO:0006355">
    <property type="term" value="P:regulation of DNA-templated transcription"/>
    <property type="evidence" value="ECO:0007669"/>
    <property type="project" value="InterPro"/>
</dbReference>
<dbReference type="InterPro" id="IPR036093">
    <property type="entry name" value="NAC_dom_sf"/>
</dbReference>
<dbReference type="GO" id="GO:0005634">
    <property type="term" value="C:nucleus"/>
    <property type="evidence" value="ECO:0007669"/>
    <property type="project" value="UniProtKB-SubCell"/>
</dbReference>
<dbReference type="PROSITE" id="PS51005">
    <property type="entry name" value="NAC"/>
    <property type="match status" value="1"/>
</dbReference>
<evidence type="ECO:0000256" key="3">
    <source>
        <dbReference type="ARBA" id="ARBA00023125"/>
    </source>
</evidence>